<feature type="domain" description="Quinolinate phosphoribosyl transferase C-terminal" evidence="13">
    <location>
        <begin position="108"/>
        <end position="271"/>
    </location>
</feature>
<dbReference type="CDD" id="cd01572">
    <property type="entry name" value="QPRTase"/>
    <property type="match status" value="1"/>
</dbReference>
<keyword evidence="16" id="KW-1185">Reference proteome</keyword>
<dbReference type="FunFam" id="3.90.1170.20:FF:000001">
    <property type="entry name" value="Nicotinate-nucleotide diphosphorylase (Carboxylating)"/>
    <property type="match status" value="1"/>
</dbReference>
<dbReference type="GO" id="GO:0005737">
    <property type="term" value="C:cytoplasm"/>
    <property type="evidence" value="ECO:0007669"/>
    <property type="project" value="TreeGrafter"/>
</dbReference>
<sequence>METVDTADIDRYLAEDLGNGDLTAAIVPEAEWAEASVITREAMVLCGSDWFDAVFQRLDCHDTIAWRYEDGDYVEAGSYLCELEGPARSLLTGERTALNLLQTLSATATLARRYAEAVKGTGCTVLDTRKTLPGLRRAQKYAVRCGGCANHRMGLDDGILIKENHIAAAGSITAAVKAAEALNAGVTIEVEVERLDQLEEALAAGTGRILLDNFSLDAMRQAVALNAGRAKLEVSGNVDLDNIRAIAETGVDYISVGALTKHVRAVDLSMRITLVKE</sequence>
<gene>
    <name evidence="15" type="ORF">MoryE10_01310</name>
</gene>
<feature type="domain" description="Quinolinate phosphoribosyl transferase N-terminal" evidence="14">
    <location>
        <begin position="22"/>
        <end position="105"/>
    </location>
</feature>
<evidence type="ECO:0000256" key="12">
    <source>
        <dbReference type="PIRNR" id="PIRNR006250"/>
    </source>
</evidence>
<dbReference type="PANTHER" id="PTHR32179:SF3">
    <property type="entry name" value="NICOTINATE-NUCLEOTIDE PYROPHOSPHORYLASE [CARBOXYLATING]"/>
    <property type="match status" value="1"/>
</dbReference>
<dbReference type="KEGG" id="moz:MoryE10_01310"/>
<comment type="function">
    <text evidence="1">Involved in the catabolism of quinolinic acid (QA).</text>
</comment>
<dbReference type="EMBL" id="AP019782">
    <property type="protein sequence ID" value="BBL69525.1"/>
    <property type="molecule type" value="Genomic_DNA"/>
</dbReference>
<evidence type="ECO:0000256" key="4">
    <source>
        <dbReference type="ARBA" id="ARBA00011218"/>
    </source>
</evidence>
<comment type="similarity">
    <text evidence="3 12">Belongs to the NadC/ModD family.</text>
</comment>
<evidence type="ECO:0000313" key="15">
    <source>
        <dbReference type="EMBL" id="BBL69525.1"/>
    </source>
</evidence>
<evidence type="ECO:0000256" key="1">
    <source>
        <dbReference type="ARBA" id="ARBA00003237"/>
    </source>
</evidence>
<dbReference type="Pfam" id="PF01729">
    <property type="entry name" value="QRPTase_C"/>
    <property type="match status" value="1"/>
</dbReference>
<dbReference type="InterPro" id="IPR027277">
    <property type="entry name" value="NadC/ModD"/>
</dbReference>
<dbReference type="InterPro" id="IPR004393">
    <property type="entry name" value="NadC"/>
</dbReference>
<keyword evidence="7 12" id="KW-0328">Glycosyltransferase</keyword>
<evidence type="ECO:0000256" key="8">
    <source>
        <dbReference type="ARBA" id="ARBA00022679"/>
    </source>
</evidence>
<comment type="catalytic activity">
    <reaction evidence="10">
        <text>nicotinate beta-D-ribonucleotide + CO2 + diphosphate = quinolinate + 5-phospho-alpha-D-ribose 1-diphosphate + 2 H(+)</text>
        <dbReference type="Rhea" id="RHEA:12733"/>
        <dbReference type="ChEBI" id="CHEBI:15378"/>
        <dbReference type="ChEBI" id="CHEBI:16526"/>
        <dbReference type="ChEBI" id="CHEBI:29959"/>
        <dbReference type="ChEBI" id="CHEBI:33019"/>
        <dbReference type="ChEBI" id="CHEBI:57502"/>
        <dbReference type="ChEBI" id="CHEBI:58017"/>
        <dbReference type="EC" id="2.4.2.19"/>
    </reaction>
</comment>
<dbReference type="Pfam" id="PF02749">
    <property type="entry name" value="QRPTase_N"/>
    <property type="match status" value="1"/>
</dbReference>
<dbReference type="InterPro" id="IPR022412">
    <property type="entry name" value="Quinolinate_PRibosylTrfase_N"/>
</dbReference>
<organism evidence="15 16">
    <name type="scientific">Methylogaea oryzae</name>
    <dbReference type="NCBI Taxonomy" id="1295382"/>
    <lineage>
        <taxon>Bacteria</taxon>
        <taxon>Pseudomonadati</taxon>
        <taxon>Pseudomonadota</taxon>
        <taxon>Gammaproteobacteria</taxon>
        <taxon>Methylococcales</taxon>
        <taxon>Methylococcaceae</taxon>
        <taxon>Methylogaea</taxon>
    </lineage>
</organism>
<dbReference type="GO" id="GO:0004514">
    <property type="term" value="F:nicotinate-nucleotide diphosphorylase (carboxylating) activity"/>
    <property type="evidence" value="ECO:0007669"/>
    <property type="project" value="UniProtKB-EC"/>
</dbReference>
<dbReference type="PIRSF" id="PIRSF006250">
    <property type="entry name" value="NadC_ModD"/>
    <property type="match status" value="1"/>
</dbReference>
<evidence type="ECO:0000256" key="9">
    <source>
        <dbReference type="ARBA" id="ARBA00033102"/>
    </source>
</evidence>
<dbReference type="InterPro" id="IPR002638">
    <property type="entry name" value="Quinolinate_PRibosylTrfase_C"/>
</dbReference>
<evidence type="ECO:0000259" key="14">
    <source>
        <dbReference type="Pfam" id="PF02749"/>
    </source>
</evidence>
<dbReference type="GO" id="GO:0034213">
    <property type="term" value="P:quinolinate catabolic process"/>
    <property type="evidence" value="ECO:0007669"/>
    <property type="project" value="TreeGrafter"/>
</dbReference>
<reference evidence="15" key="1">
    <citation type="submission" date="2019-06" db="EMBL/GenBank/DDBJ databases">
        <title>Complete genome sequence of Methylogaea oryzae strain JCM16910.</title>
        <authorList>
            <person name="Asakawa S."/>
        </authorList>
    </citation>
    <scope>NUCLEOTIDE SEQUENCE</scope>
    <source>
        <strain evidence="15">E10</strain>
    </source>
</reference>
<dbReference type="GO" id="GO:0009435">
    <property type="term" value="P:NAD+ biosynthetic process"/>
    <property type="evidence" value="ECO:0007669"/>
    <property type="project" value="InterPro"/>
</dbReference>
<dbReference type="NCBIfam" id="TIGR00078">
    <property type="entry name" value="nadC"/>
    <property type="match status" value="1"/>
</dbReference>
<proteinExistence type="inferred from homology"/>
<evidence type="ECO:0000256" key="7">
    <source>
        <dbReference type="ARBA" id="ARBA00022676"/>
    </source>
</evidence>
<evidence type="ECO:0000256" key="3">
    <source>
        <dbReference type="ARBA" id="ARBA00009400"/>
    </source>
</evidence>
<evidence type="ECO:0000256" key="11">
    <source>
        <dbReference type="ARBA" id="ARBA00069173"/>
    </source>
</evidence>
<dbReference type="EC" id="2.4.2.19" evidence="5"/>
<dbReference type="RefSeq" id="WP_221047902.1">
    <property type="nucleotide sequence ID" value="NZ_AP019782.1"/>
</dbReference>
<comment type="subunit">
    <text evidence="4">Hexamer formed by 3 homodimers.</text>
</comment>
<evidence type="ECO:0000313" key="16">
    <source>
        <dbReference type="Proteomes" id="UP000824988"/>
    </source>
</evidence>
<evidence type="ECO:0000256" key="6">
    <source>
        <dbReference type="ARBA" id="ARBA00022642"/>
    </source>
</evidence>
<dbReference type="FunFam" id="3.20.20.70:FF:000030">
    <property type="entry name" value="Nicotinate-nucleotide pyrophosphorylase, carboxylating"/>
    <property type="match status" value="1"/>
</dbReference>
<dbReference type="PANTHER" id="PTHR32179">
    <property type="entry name" value="NICOTINATE-NUCLEOTIDE PYROPHOSPHORYLASE [CARBOXYLATING]"/>
    <property type="match status" value="1"/>
</dbReference>
<keyword evidence="8 12" id="KW-0808">Transferase</keyword>
<evidence type="ECO:0000256" key="5">
    <source>
        <dbReference type="ARBA" id="ARBA00011944"/>
    </source>
</evidence>
<protein>
    <recommendedName>
        <fullName evidence="11">Probable nicotinate-nucleotide pyrophosphorylase [carboxylating]</fullName>
        <ecNumber evidence="5">2.4.2.19</ecNumber>
    </recommendedName>
    <alternativeName>
        <fullName evidence="9">Quinolinate phosphoribosyltransferase [decarboxylating]</fullName>
    </alternativeName>
</protein>
<dbReference type="Proteomes" id="UP000824988">
    <property type="component" value="Chromosome"/>
</dbReference>
<evidence type="ECO:0000256" key="10">
    <source>
        <dbReference type="ARBA" id="ARBA00047445"/>
    </source>
</evidence>
<name>A0A8D5AKV1_9GAMM</name>
<keyword evidence="6" id="KW-0662">Pyridine nucleotide biosynthesis</keyword>
<accession>A0A8D5AKV1</accession>
<evidence type="ECO:0000259" key="13">
    <source>
        <dbReference type="Pfam" id="PF01729"/>
    </source>
</evidence>
<evidence type="ECO:0000256" key="2">
    <source>
        <dbReference type="ARBA" id="ARBA00004893"/>
    </source>
</evidence>
<comment type="pathway">
    <text evidence="2">Cofactor biosynthesis; NAD(+) biosynthesis; nicotinate D-ribonucleotide from quinolinate: step 1/1.</text>
</comment>
<dbReference type="AlphaFoldDB" id="A0A8D5AKV1"/>